<dbReference type="PRINTS" id="PR00038">
    <property type="entry name" value="HTHLUXR"/>
</dbReference>
<dbReference type="GO" id="GO:0006355">
    <property type="term" value="P:regulation of DNA-templated transcription"/>
    <property type="evidence" value="ECO:0007669"/>
    <property type="project" value="InterPro"/>
</dbReference>
<dbReference type="SUPFAM" id="SSF46894">
    <property type="entry name" value="C-terminal effector domain of the bipartite response regulators"/>
    <property type="match status" value="1"/>
</dbReference>
<dbReference type="SMART" id="SM00421">
    <property type="entry name" value="HTH_LUXR"/>
    <property type="match status" value="1"/>
</dbReference>
<comment type="caution">
    <text evidence="6">The sequence shown here is derived from an EMBL/GenBank/DDBJ whole genome shotgun (WGS) entry which is preliminary data.</text>
</comment>
<dbReference type="Gene3D" id="1.10.10.10">
    <property type="entry name" value="Winged helix-like DNA-binding domain superfamily/Winged helix DNA-binding domain"/>
    <property type="match status" value="1"/>
</dbReference>
<evidence type="ECO:0000313" key="7">
    <source>
        <dbReference type="Proteomes" id="UP000657574"/>
    </source>
</evidence>
<evidence type="ECO:0000256" key="1">
    <source>
        <dbReference type="ARBA" id="ARBA00023015"/>
    </source>
</evidence>
<evidence type="ECO:0000256" key="3">
    <source>
        <dbReference type="ARBA" id="ARBA00023163"/>
    </source>
</evidence>
<keyword evidence="3" id="KW-0804">Transcription</keyword>
<reference evidence="6" key="1">
    <citation type="journal article" date="2014" name="Int. J. Syst. Evol. Microbiol.">
        <title>Complete genome sequence of Corynebacterium casei LMG S-19264T (=DSM 44701T), isolated from a smear-ripened cheese.</title>
        <authorList>
            <consortium name="US DOE Joint Genome Institute (JGI-PGF)"/>
            <person name="Walter F."/>
            <person name="Albersmeier A."/>
            <person name="Kalinowski J."/>
            <person name="Ruckert C."/>
        </authorList>
    </citation>
    <scope>NUCLEOTIDE SEQUENCE</scope>
    <source>
        <strain evidence="6">JCM 3086</strain>
    </source>
</reference>
<dbReference type="RefSeq" id="WP_189316684.1">
    <property type="nucleotide sequence ID" value="NZ_BMQA01000067.1"/>
</dbReference>
<dbReference type="PANTHER" id="PTHR44688:SF16">
    <property type="entry name" value="DNA-BINDING TRANSCRIPTIONAL ACTIVATOR DEVR_DOSR"/>
    <property type="match status" value="1"/>
</dbReference>
<evidence type="ECO:0000256" key="2">
    <source>
        <dbReference type="ARBA" id="ARBA00023125"/>
    </source>
</evidence>
<keyword evidence="2" id="KW-0238">DNA-binding</keyword>
<reference evidence="6" key="2">
    <citation type="submission" date="2020-09" db="EMBL/GenBank/DDBJ databases">
        <authorList>
            <person name="Sun Q."/>
            <person name="Ohkuma M."/>
        </authorList>
    </citation>
    <scope>NUCLEOTIDE SEQUENCE</scope>
    <source>
        <strain evidence="6">JCM 3086</strain>
    </source>
</reference>
<sequence length="362" mass="38937">MRRIAEEVGDAAVRSKDIVSLWSVVTDVLCAVIPEVWDTCWYSVDPASLLVTSHYRQGRAQVPAKLLEELIIHEHYADDVNRIADLGRSASGMSGIHEATGGDPGVSSRRRRGLEVGSDQELRVTLRTGAKETWGALSLYREEGRPPFDADTHALLRTIAPVVAQGMRHMLLQDTGDGDAGNGGESSIAAEDTPGLVILDRAFAVRSTSPGTERWLRRLPDNDPDAGRLPTAVLSVAAAALRAADRNEAMAQAPLARVTSPDGGRLALYGTHVPGQGIGEGVAVIIEHASPGRMLPLLMSAYALTDRERDVVRLILRGRSTAQIAACLFVTPHTVQQHLKSVFAKTGVRSRRDLVGIFLSGQ</sequence>
<gene>
    <name evidence="6" type="ORF">GCM10010121_085000</name>
</gene>
<proteinExistence type="predicted"/>
<dbReference type="InterPro" id="IPR036388">
    <property type="entry name" value="WH-like_DNA-bd_sf"/>
</dbReference>
<evidence type="ECO:0000259" key="5">
    <source>
        <dbReference type="PROSITE" id="PS50043"/>
    </source>
</evidence>
<protein>
    <submittedName>
        <fullName evidence="6">Helix-turn-helix transcriptional regulator</fullName>
    </submittedName>
</protein>
<dbReference type="Pfam" id="PF00196">
    <property type="entry name" value="GerE"/>
    <property type="match status" value="1"/>
</dbReference>
<dbReference type="PROSITE" id="PS00622">
    <property type="entry name" value="HTH_LUXR_1"/>
    <property type="match status" value="1"/>
</dbReference>
<accession>A0A917P4K5</accession>
<feature type="region of interest" description="Disordered" evidence="4">
    <location>
        <begin position="95"/>
        <end position="114"/>
    </location>
</feature>
<dbReference type="GO" id="GO:0003677">
    <property type="term" value="F:DNA binding"/>
    <property type="evidence" value="ECO:0007669"/>
    <property type="project" value="UniProtKB-KW"/>
</dbReference>
<dbReference type="PANTHER" id="PTHR44688">
    <property type="entry name" value="DNA-BINDING TRANSCRIPTIONAL ACTIVATOR DEVR_DOSR"/>
    <property type="match status" value="1"/>
</dbReference>
<dbReference type="CDD" id="cd06170">
    <property type="entry name" value="LuxR_C_like"/>
    <property type="match status" value="1"/>
</dbReference>
<feature type="domain" description="HTH luxR-type" evidence="5">
    <location>
        <begin position="297"/>
        <end position="362"/>
    </location>
</feature>
<dbReference type="InterPro" id="IPR000792">
    <property type="entry name" value="Tscrpt_reg_LuxR_C"/>
</dbReference>
<dbReference type="InterPro" id="IPR016032">
    <property type="entry name" value="Sig_transdc_resp-reg_C-effctor"/>
</dbReference>
<dbReference type="PROSITE" id="PS50043">
    <property type="entry name" value="HTH_LUXR_2"/>
    <property type="match status" value="1"/>
</dbReference>
<keyword evidence="7" id="KW-1185">Reference proteome</keyword>
<organism evidence="6 7">
    <name type="scientific">Streptomyces brasiliensis</name>
    <dbReference type="NCBI Taxonomy" id="1954"/>
    <lineage>
        <taxon>Bacteria</taxon>
        <taxon>Bacillati</taxon>
        <taxon>Actinomycetota</taxon>
        <taxon>Actinomycetes</taxon>
        <taxon>Kitasatosporales</taxon>
        <taxon>Streptomycetaceae</taxon>
        <taxon>Streptomyces</taxon>
    </lineage>
</organism>
<dbReference type="EMBL" id="BMQA01000067">
    <property type="protein sequence ID" value="GGJ61445.1"/>
    <property type="molecule type" value="Genomic_DNA"/>
</dbReference>
<name>A0A917P4K5_9ACTN</name>
<dbReference type="AlphaFoldDB" id="A0A917P4K5"/>
<evidence type="ECO:0000313" key="6">
    <source>
        <dbReference type="EMBL" id="GGJ61445.1"/>
    </source>
</evidence>
<dbReference type="Proteomes" id="UP000657574">
    <property type="component" value="Unassembled WGS sequence"/>
</dbReference>
<keyword evidence="1" id="KW-0805">Transcription regulation</keyword>
<evidence type="ECO:0000256" key="4">
    <source>
        <dbReference type="SAM" id="MobiDB-lite"/>
    </source>
</evidence>